<evidence type="ECO:0000256" key="2">
    <source>
        <dbReference type="ARBA" id="ARBA00008289"/>
    </source>
</evidence>
<dbReference type="GO" id="GO:0098998">
    <property type="term" value="C:extrinsic component of postsynaptic early endosome membrane"/>
    <property type="evidence" value="ECO:0007669"/>
    <property type="project" value="TreeGrafter"/>
</dbReference>
<dbReference type="GO" id="GO:0098978">
    <property type="term" value="C:glutamatergic synapse"/>
    <property type="evidence" value="ECO:0007669"/>
    <property type="project" value="TreeGrafter"/>
</dbReference>
<dbReference type="GO" id="GO:0003677">
    <property type="term" value="F:DNA binding"/>
    <property type="evidence" value="ECO:0007669"/>
    <property type="project" value="UniProtKB-KW"/>
</dbReference>
<keyword evidence="4" id="KW-0238">DNA-binding</keyword>
<evidence type="ECO:0000259" key="10">
    <source>
        <dbReference type="PROSITE" id="PS50888"/>
    </source>
</evidence>
<keyword evidence="3" id="KW-0805">Transcription regulation</keyword>
<dbReference type="GO" id="GO:0098887">
    <property type="term" value="P:neurotransmitter receptor transport, endosome to postsynaptic membrane"/>
    <property type="evidence" value="ECO:0007669"/>
    <property type="project" value="TreeGrafter"/>
</dbReference>
<feature type="region of interest" description="Disordered" evidence="9">
    <location>
        <begin position="1097"/>
        <end position="1137"/>
    </location>
</feature>
<comment type="caution">
    <text evidence="11">The sequence shown here is derived from an EMBL/GenBank/DDBJ whole genome shotgun (WGS) entry which is preliminary data.</text>
</comment>
<dbReference type="GO" id="GO:0046983">
    <property type="term" value="F:protein dimerization activity"/>
    <property type="evidence" value="ECO:0007669"/>
    <property type="project" value="InterPro"/>
</dbReference>
<feature type="region of interest" description="Disordered" evidence="9">
    <location>
        <begin position="154"/>
        <end position="193"/>
    </location>
</feature>
<dbReference type="AlphaFoldDB" id="V8P7Q5"/>
<feature type="compositionally biased region" description="Basic and acidic residues" evidence="9">
    <location>
        <begin position="603"/>
        <end position="614"/>
    </location>
</feature>
<dbReference type="SUPFAM" id="SSF47459">
    <property type="entry name" value="HLH, helix-loop-helix DNA-binding domain"/>
    <property type="match status" value="1"/>
</dbReference>
<feature type="coiled-coil region" evidence="8">
    <location>
        <begin position="649"/>
        <end position="1096"/>
    </location>
</feature>
<feature type="region of interest" description="Disordered" evidence="9">
    <location>
        <begin position="603"/>
        <end position="641"/>
    </location>
</feature>
<organism evidence="11 12">
    <name type="scientific">Ophiophagus hannah</name>
    <name type="common">King cobra</name>
    <name type="synonym">Naja hannah</name>
    <dbReference type="NCBI Taxonomy" id="8665"/>
    <lineage>
        <taxon>Eukaryota</taxon>
        <taxon>Metazoa</taxon>
        <taxon>Chordata</taxon>
        <taxon>Craniata</taxon>
        <taxon>Vertebrata</taxon>
        <taxon>Euteleostomi</taxon>
        <taxon>Lepidosauria</taxon>
        <taxon>Squamata</taxon>
        <taxon>Bifurcata</taxon>
        <taxon>Unidentata</taxon>
        <taxon>Episquamata</taxon>
        <taxon>Toxicofera</taxon>
        <taxon>Serpentes</taxon>
        <taxon>Colubroidea</taxon>
        <taxon>Elapidae</taxon>
        <taxon>Elapinae</taxon>
        <taxon>Ophiophagus</taxon>
    </lineage>
</organism>
<dbReference type="InterPro" id="IPR026204">
    <property type="entry name" value="GRIPAP1"/>
</dbReference>
<dbReference type="Gene3D" id="4.10.280.10">
    <property type="entry name" value="Helix-loop-helix DNA-binding domain"/>
    <property type="match status" value="1"/>
</dbReference>
<dbReference type="Pfam" id="PF15951">
    <property type="entry name" value="MITF_TFEB_C_3_N"/>
    <property type="match status" value="1"/>
</dbReference>
<dbReference type="PROSITE" id="PS50888">
    <property type="entry name" value="BHLH"/>
    <property type="match status" value="1"/>
</dbReference>
<evidence type="ECO:0000256" key="4">
    <source>
        <dbReference type="ARBA" id="ARBA00023125"/>
    </source>
</evidence>
<evidence type="ECO:0000256" key="5">
    <source>
        <dbReference type="ARBA" id="ARBA00023159"/>
    </source>
</evidence>
<dbReference type="InterPro" id="IPR031867">
    <property type="entry name" value="MiT/TFE_N"/>
</dbReference>
<reference evidence="11 12" key="1">
    <citation type="journal article" date="2013" name="Proc. Natl. Acad. Sci. U.S.A.">
        <title>The king cobra genome reveals dynamic gene evolution and adaptation in the snake venom system.</title>
        <authorList>
            <person name="Vonk F.J."/>
            <person name="Casewell N.R."/>
            <person name="Henkel C.V."/>
            <person name="Heimberg A.M."/>
            <person name="Jansen H.J."/>
            <person name="McCleary R.J."/>
            <person name="Kerkkamp H.M."/>
            <person name="Vos R.A."/>
            <person name="Guerreiro I."/>
            <person name="Calvete J.J."/>
            <person name="Wuster W."/>
            <person name="Woods A.E."/>
            <person name="Logan J.M."/>
            <person name="Harrison R.A."/>
            <person name="Castoe T.A."/>
            <person name="de Koning A.P."/>
            <person name="Pollock D.D."/>
            <person name="Yandell M."/>
            <person name="Calderon D."/>
            <person name="Renjifo C."/>
            <person name="Currier R.B."/>
            <person name="Salgado D."/>
            <person name="Pla D."/>
            <person name="Sanz L."/>
            <person name="Hyder A.S."/>
            <person name="Ribeiro J.M."/>
            <person name="Arntzen J.W."/>
            <person name="van den Thillart G.E."/>
            <person name="Boetzer M."/>
            <person name="Pirovano W."/>
            <person name="Dirks R.P."/>
            <person name="Spaink H.P."/>
            <person name="Duboule D."/>
            <person name="McGlinn E."/>
            <person name="Kini R.M."/>
            <person name="Richardson M.K."/>
        </authorList>
    </citation>
    <scope>NUCLEOTIDE SEQUENCE</scope>
    <source>
        <tissue evidence="11">Blood</tissue>
    </source>
</reference>
<name>V8P7Q5_OPHHA</name>
<gene>
    <name evidence="11" type="primary">GRIPAP1</name>
    <name evidence="11" type="ORF">L345_04161</name>
</gene>
<evidence type="ECO:0000256" key="3">
    <source>
        <dbReference type="ARBA" id="ARBA00023015"/>
    </source>
</evidence>
<dbReference type="EMBL" id="AZIM01000635">
    <property type="protein sequence ID" value="ETE70033.1"/>
    <property type="molecule type" value="Genomic_DNA"/>
</dbReference>
<dbReference type="GO" id="GO:0098837">
    <property type="term" value="C:postsynaptic recycling endosome"/>
    <property type="evidence" value="ECO:0007669"/>
    <property type="project" value="TreeGrafter"/>
</dbReference>
<evidence type="ECO:0000313" key="12">
    <source>
        <dbReference type="Proteomes" id="UP000018936"/>
    </source>
</evidence>
<comment type="subcellular location">
    <subcellularLocation>
        <location evidence="1">Nucleus</location>
    </subcellularLocation>
</comment>
<dbReference type="Pfam" id="PF00010">
    <property type="entry name" value="HLH"/>
    <property type="match status" value="1"/>
</dbReference>
<dbReference type="GO" id="GO:0099158">
    <property type="term" value="P:regulation of recycling endosome localization within postsynapse"/>
    <property type="evidence" value="ECO:0007669"/>
    <property type="project" value="TreeGrafter"/>
</dbReference>
<keyword evidence="8" id="KW-0175">Coiled coil</keyword>
<accession>V8P7Q5</accession>
<feature type="coiled-coil region" evidence="8">
    <location>
        <begin position="1217"/>
        <end position="1258"/>
    </location>
</feature>
<dbReference type="InterPro" id="IPR011598">
    <property type="entry name" value="bHLH_dom"/>
</dbReference>
<keyword evidence="5" id="KW-0010">Activator</keyword>
<dbReference type="GO" id="GO:0099152">
    <property type="term" value="P:regulation of neurotransmitter receptor transport, endosome to postsynaptic membrane"/>
    <property type="evidence" value="ECO:0007669"/>
    <property type="project" value="TreeGrafter"/>
</dbReference>
<feature type="non-terminal residue" evidence="11">
    <location>
        <position position="1"/>
    </location>
</feature>
<dbReference type="SMART" id="SM00353">
    <property type="entry name" value="HLH"/>
    <property type="match status" value="1"/>
</dbReference>
<evidence type="ECO:0000256" key="6">
    <source>
        <dbReference type="ARBA" id="ARBA00023163"/>
    </source>
</evidence>
<keyword evidence="6" id="KW-0804">Transcription</keyword>
<comment type="similarity">
    <text evidence="2">Belongs to the MiT/TFE family.</text>
</comment>
<dbReference type="InterPro" id="IPR036638">
    <property type="entry name" value="HLH_DNA-bd_sf"/>
</dbReference>
<dbReference type="Gene3D" id="1.10.287.1490">
    <property type="match status" value="1"/>
</dbReference>
<keyword evidence="12" id="KW-1185">Reference proteome</keyword>
<feature type="domain" description="BHLH" evidence="10">
    <location>
        <begin position="291"/>
        <end position="344"/>
    </location>
</feature>
<dbReference type="OrthoDB" id="6269447at2759"/>
<evidence type="ECO:0000256" key="9">
    <source>
        <dbReference type="SAM" id="MobiDB-lite"/>
    </source>
</evidence>
<sequence length="1273" mass="143585">MCTFQTRTFNDLSSVPPESGIVADIDLENILSLTSENFYELKSQPIGVSPPRAPAQSPNMSSRVLLRQQLMRAQTQEQELREQRQAAQFTPAPAASATPAISVSPLARPAPAQVPVEVLKVQTHLENPTKYHIQQAQRQQVKQYLSTASKMSTQALTGTSPGAPTCSPQAISGPEPPPGLAHQQGVAGSTGSAPNSPMAMLNIGSNSEKEIDDVIDEIISLESSYNDEILNYGGLQMPSTLPVSGNLLNVYRNPGMMEPAVTVSNSCPADLPNIKREMSETETKAFLKERQKKDNHNLIERRRRFNINDRIKELGTLIPKSNDPEMRWNKGTILKASVDYIRKLQKEQQRSKEMELRQRKLEQANRSLQLRVQELELQVQMHGLPLTSTQGLLAQSLGGDPIPPFAESLDLPFSAEELGLGLALGSDGGALEDVLMDDGTALSPLGASDPLLSSAQLLELRTQNYQLSDELRKNTTELNGLRQRVSYLDKEFAKAQKALNKSKKAQEVDALLSENEMLQGKLHSQEDDFRLQNSTLMQELSKLCSQIEQLEKDNQILREGKTAVASEGAFPASPVDGELLRLQAENSALQKNMAALQERYEKEVARQAENRGGGKGDGSPDPCPSVPETTSEQPAFDSDGSGAISQQLLSEVELKLQTEREEKILLKEQLQSLEASKTTETSRLQQELSKLMEKLKKKQESFVWLQTEKEALYNDSRTKIEEIQQRKEEELKSLQVRNQKLQQELQSTNQGFLELKDQLQSGKKEHELALQTLQDQVACQSAESQEQVETILSENDALRTNLAALEQIQTSKTQEMNLMREQVAALGDELQQHQNEKEALAAQRDDLNTQLQESLRGNTRLMEQVQELVQEKERLLQELDEVRKAMLDEMAIETQQEKGRHKEELSNLRLQHEKEMLAVRARYERELRELHEHKKRQEEELRGQLKEEKARSQELESMQQTVEELRLQIQSMDGTKGWFERRLKEAEESIEKHQQEHMEALRICKEQHAADLQVLGALKDQEVEATKEKLREIEKARNEHMDTVNRLKQEVKDTVDGQRILEKKGSAALKDLKRQLHLERKRADKLQERLQEILTNSKSRTGFQGQPAAASWEMLARSTTGSPQSQSQPPRPADLSDEEISELFQRLAEVQQEKWLLEEKVKHLEVSSASMAEDLCRKSAIIETYVMDSRIDVSGAHGQVDRSSLSSVLRDLVKPGDENLREMNKKLQNMLEEQLTKNMHLQKNLEAFSQEIVRLSKECVPSPDAEPGLDDAV</sequence>
<dbReference type="PANTHER" id="PTHR18978:SF1">
    <property type="entry name" value="GRIP1-ASSOCIATED PROTEIN 1"/>
    <property type="match status" value="1"/>
</dbReference>
<proteinExistence type="inferred from homology"/>
<protein>
    <submittedName>
        <fullName evidence="11">GRIP1-associated protein 1</fullName>
    </submittedName>
</protein>
<evidence type="ECO:0000256" key="7">
    <source>
        <dbReference type="ARBA" id="ARBA00023242"/>
    </source>
</evidence>
<keyword evidence="7" id="KW-0539">Nucleus</keyword>
<evidence type="ECO:0000313" key="11">
    <source>
        <dbReference type="EMBL" id="ETE70033.1"/>
    </source>
</evidence>
<evidence type="ECO:0000256" key="1">
    <source>
        <dbReference type="ARBA" id="ARBA00004123"/>
    </source>
</evidence>
<dbReference type="GO" id="GO:1905244">
    <property type="term" value="P:regulation of modification of synaptic structure"/>
    <property type="evidence" value="ECO:0007669"/>
    <property type="project" value="TreeGrafter"/>
</dbReference>
<feature type="coiled-coil region" evidence="8">
    <location>
        <begin position="344"/>
        <end position="378"/>
    </location>
</feature>
<dbReference type="PANTHER" id="PTHR18978">
    <property type="entry name" value="GRIP-1 ASSOCIATED PROTEIN 1"/>
    <property type="match status" value="1"/>
</dbReference>
<dbReference type="FunFam" id="4.10.280.10:FF:000003">
    <property type="entry name" value="microphthalmia-associated transcription factor isoform X1"/>
    <property type="match status" value="1"/>
</dbReference>
<feature type="compositionally biased region" description="Polar residues" evidence="9">
    <location>
        <begin position="154"/>
        <end position="170"/>
    </location>
</feature>
<evidence type="ECO:0000256" key="8">
    <source>
        <dbReference type="SAM" id="Coils"/>
    </source>
</evidence>
<dbReference type="Proteomes" id="UP000018936">
    <property type="component" value="Unassembled WGS sequence"/>
</dbReference>
<dbReference type="GO" id="GO:0005634">
    <property type="term" value="C:nucleus"/>
    <property type="evidence" value="ECO:0007669"/>
    <property type="project" value="UniProtKB-SubCell"/>
</dbReference>